<comment type="caution">
    <text evidence="1">The sequence shown here is derived from an EMBL/GenBank/DDBJ whole genome shotgun (WGS) entry which is preliminary data.</text>
</comment>
<evidence type="ECO:0000313" key="1">
    <source>
        <dbReference type="EMBL" id="OEL11029.1"/>
    </source>
</evidence>
<evidence type="ECO:0000313" key="2">
    <source>
        <dbReference type="Proteomes" id="UP000095601"/>
    </source>
</evidence>
<keyword evidence="2" id="KW-1185">Reference proteome</keyword>
<dbReference type="Pfam" id="PF10604">
    <property type="entry name" value="Polyketide_cyc2"/>
    <property type="match status" value="1"/>
</dbReference>
<dbReference type="RefSeq" id="WP_069798856.1">
    <property type="nucleotide sequence ID" value="NZ_CP034157.1"/>
</dbReference>
<dbReference type="EMBL" id="MKGI01000063">
    <property type="protein sequence ID" value="OEL11029.1"/>
    <property type="molecule type" value="Genomic_DNA"/>
</dbReference>
<dbReference type="KEGG" id="cnr:EB819_08785"/>
<dbReference type="Gene3D" id="3.30.530.20">
    <property type="match status" value="1"/>
</dbReference>
<dbReference type="CDD" id="cd07818">
    <property type="entry name" value="SRPBCC_1"/>
    <property type="match status" value="1"/>
</dbReference>
<name>A0A1E5UDM9_9FLAO</name>
<dbReference type="STRING" id="237258.SAMN04489756_11091"/>
<accession>A0A1E5UDM9</accession>
<proteinExistence type="predicted"/>
<organism evidence="1 2">
    <name type="scientific">Cloacibacterium normanense</name>
    <dbReference type="NCBI Taxonomy" id="237258"/>
    <lineage>
        <taxon>Bacteria</taxon>
        <taxon>Pseudomonadati</taxon>
        <taxon>Bacteroidota</taxon>
        <taxon>Flavobacteriia</taxon>
        <taxon>Flavobacteriales</taxon>
        <taxon>Weeksellaceae</taxon>
    </lineage>
</organism>
<protein>
    <submittedName>
        <fullName evidence="1">Polyketide cyclase / dehydrase and lipid transport family protein</fullName>
    </submittedName>
</protein>
<dbReference type="PATRIC" id="fig|237258.4.peg.67"/>
<sequence length="172" mass="19511">MKKFLKILLVVLAVLVIAMFVIGEKYHYEKSIVINAPAEKVYSHLNSMKAFNEWNPWMKLDPQLQSTYSGVSGQIGDQHCWKSDKKDVGNGCQEITALIPNQKQSTKMAFEGQGEATSDIVLTQEGNATKVVWTLDAEKEYPSNLMKPMMDYWMGKSYEEGLQNLKKLSEKP</sequence>
<gene>
    <name evidence="1" type="ORF">BHF72_2488</name>
</gene>
<dbReference type="OrthoDB" id="9807923at2"/>
<dbReference type="InterPro" id="IPR023393">
    <property type="entry name" value="START-like_dom_sf"/>
</dbReference>
<reference evidence="1 2" key="1">
    <citation type="submission" date="2016-09" db="EMBL/GenBank/DDBJ databases">
        <authorList>
            <person name="Capua I."/>
            <person name="De Benedictis P."/>
            <person name="Joannis T."/>
            <person name="Lombin L.H."/>
            <person name="Cattoli G."/>
        </authorList>
    </citation>
    <scope>NUCLEOTIDE SEQUENCE [LARGE SCALE GENOMIC DNA]</scope>
    <source>
        <strain evidence="1 2">NRS-1</strain>
    </source>
</reference>
<dbReference type="AlphaFoldDB" id="A0A1E5UDM9"/>
<dbReference type="InterPro" id="IPR019587">
    <property type="entry name" value="Polyketide_cyclase/dehydratase"/>
</dbReference>
<dbReference type="SUPFAM" id="SSF55961">
    <property type="entry name" value="Bet v1-like"/>
    <property type="match status" value="1"/>
</dbReference>
<dbReference type="Proteomes" id="UP000095601">
    <property type="component" value="Unassembled WGS sequence"/>
</dbReference>